<dbReference type="Proteomes" id="UP001153365">
    <property type="component" value="Unassembled WGS sequence"/>
</dbReference>
<protein>
    <submittedName>
        <fullName evidence="2">Uncharacterized protein</fullName>
    </submittedName>
</protein>
<name>A0AAV0BE07_PHAPC</name>
<comment type="caution">
    <text evidence="2">The sequence shown here is derived from an EMBL/GenBank/DDBJ whole genome shotgun (WGS) entry which is preliminary data.</text>
</comment>
<reference evidence="2" key="1">
    <citation type="submission" date="2022-06" db="EMBL/GenBank/DDBJ databases">
        <authorList>
            <consortium name="SYNGENTA / RWTH Aachen University"/>
        </authorList>
    </citation>
    <scope>NUCLEOTIDE SEQUENCE</scope>
</reference>
<sequence>MTEEVMLVAPNQTKSWIQLVNKMRSVTGLQKRRMGGQNPNFLQIKDCPGEICGRLGGSVPSALLAGAPPCAAQKVADEIIDAAKTKIKNPETQQQMIKWAQQIASAEKNTHPDYKKNPPTPRNALYCLEKPKNSELVGYYVSQDPANGPDEFFDPSTKGTVRIGEKAETKPPGPRSPPPL</sequence>
<feature type="compositionally biased region" description="Pro residues" evidence="1">
    <location>
        <begin position="171"/>
        <end position="180"/>
    </location>
</feature>
<accession>A0AAV0BE07</accession>
<evidence type="ECO:0000313" key="3">
    <source>
        <dbReference type="Proteomes" id="UP001153365"/>
    </source>
</evidence>
<evidence type="ECO:0000256" key="1">
    <source>
        <dbReference type="SAM" id="MobiDB-lite"/>
    </source>
</evidence>
<proteinExistence type="predicted"/>
<feature type="region of interest" description="Disordered" evidence="1">
    <location>
        <begin position="140"/>
        <end position="180"/>
    </location>
</feature>
<evidence type="ECO:0000313" key="2">
    <source>
        <dbReference type="EMBL" id="CAH7685514.1"/>
    </source>
</evidence>
<gene>
    <name evidence="2" type="ORF">PPACK8108_LOCUS20052</name>
</gene>
<dbReference type="AlphaFoldDB" id="A0AAV0BE07"/>
<organism evidence="2 3">
    <name type="scientific">Phakopsora pachyrhizi</name>
    <name type="common">Asian soybean rust disease fungus</name>
    <dbReference type="NCBI Taxonomy" id="170000"/>
    <lineage>
        <taxon>Eukaryota</taxon>
        <taxon>Fungi</taxon>
        <taxon>Dikarya</taxon>
        <taxon>Basidiomycota</taxon>
        <taxon>Pucciniomycotina</taxon>
        <taxon>Pucciniomycetes</taxon>
        <taxon>Pucciniales</taxon>
        <taxon>Phakopsoraceae</taxon>
        <taxon>Phakopsora</taxon>
    </lineage>
</organism>
<keyword evidence="3" id="KW-1185">Reference proteome</keyword>
<dbReference type="EMBL" id="CALTRL010005726">
    <property type="protein sequence ID" value="CAH7685514.1"/>
    <property type="molecule type" value="Genomic_DNA"/>
</dbReference>